<dbReference type="Gene3D" id="3.30.428.10">
    <property type="entry name" value="HIT-like"/>
    <property type="match status" value="1"/>
</dbReference>
<comment type="caution">
    <text evidence="3">The sequence shown here is derived from an EMBL/GenBank/DDBJ whole genome shotgun (WGS) entry which is preliminary data.</text>
</comment>
<dbReference type="PROSITE" id="PS51084">
    <property type="entry name" value="HIT_2"/>
    <property type="match status" value="1"/>
</dbReference>
<dbReference type="RefSeq" id="WP_269279474.1">
    <property type="nucleotide sequence ID" value="NZ_JAPVOI010000004.1"/>
</dbReference>
<dbReference type="Proteomes" id="UP001079430">
    <property type="component" value="Unassembled WGS sequence"/>
</dbReference>
<dbReference type="SUPFAM" id="SSF54197">
    <property type="entry name" value="HIT-like"/>
    <property type="match status" value="1"/>
</dbReference>
<accession>A0ABT4KFL0</accession>
<protein>
    <submittedName>
        <fullName evidence="3">HIT family protein</fullName>
    </submittedName>
</protein>
<evidence type="ECO:0000259" key="2">
    <source>
        <dbReference type="PROSITE" id="PS51084"/>
    </source>
</evidence>
<reference evidence="3" key="1">
    <citation type="submission" date="2022-10" db="EMBL/GenBank/DDBJ databases">
        <title>Whole genome sequencing of three plant growth promoting bacteria isolated from Vachellia tortilis subsp. raddiana in Morocco.</title>
        <authorList>
            <person name="Hnini M."/>
            <person name="Zouagui R."/>
            <person name="Zouagui H."/>
            <person name="Chemao Elfihri M.-W."/>
            <person name="Ibrahimi A."/>
            <person name="Sbabou L."/>
            <person name="Aurag J."/>
        </authorList>
    </citation>
    <scope>NUCLEOTIDE SEQUENCE</scope>
    <source>
        <strain evidence="3">LMR678</strain>
    </source>
</reference>
<proteinExistence type="predicted"/>
<dbReference type="Pfam" id="PF01230">
    <property type="entry name" value="HIT"/>
    <property type="match status" value="1"/>
</dbReference>
<dbReference type="InterPro" id="IPR036265">
    <property type="entry name" value="HIT-like_sf"/>
</dbReference>
<sequence length="153" mass="17355">MRAENRTHFPHPAPAEDILLTTFPLDERLQRDGIPIASIGLCQLRLMNDRRWPWLILIPQRPDISETFELTPLDQTMLTFETNMVAAALKKITGADKINIGALGNIVRQLHVHIIARREGDPNWPGPVWGFGKAEPWPADEHQAFAARILENL</sequence>
<comment type="caution">
    <text evidence="1">Lacks conserved residue(s) required for the propagation of feature annotation.</text>
</comment>
<dbReference type="InterPro" id="IPR026026">
    <property type="entry name" value="HIT_Hint"/>
</dbReference>
<gene>
    <name evidence="3" type="ORF">O3W52_11960</name>
</gene>
<name>A0ABT4KFL0_9HYPH</name>
<feature type="domain" description="HIT" evidence="2">
    <location>
        <begin position="55"/>
        <end position="124"/>
    </location>
</feature>
<dbReference type="InterPro" id="IPR011146">
    <property type="entry name" value="HIT-like"/>
</dbReference>
<evidence type="ECO:0000313" key="4">
    <source>
        <dbReference type="Proteomes" id="UP001079430"/>
    </source>
</evidence>
<evidence type="ECO:0000256" key="1">
    <source>
        <dbReference type="PROSITE-ProRule" id="PRU00464"/>
    </source>
</evidence>
<dbReference type="PIRSF" id="PIRSF000714">
    <property type="entry name" value="HIT"/>
    <property type="match status" value="1"/>
</dbReference>
<evidence type="ECO:0000313" key="3">
    <source>
        <dbReference type="EMBL" id="MCZ4090758.1"/>
    </source>
</evidence>
<keyword evidence="4" id="KW-1185">Reference proteome</keyword>
<dbReference type="EMBL" id="JAPVOI010000004">
    <property type="protein sequence ID" value="MCZ4090758.1"/>
    <property type="molecule type" value="Genomic_DNA"/>
</dbReference>
<organism evidence="3 4">
    <name type="scientific">Sinorhizobium psoraleae</name>
    <dbReference type="NCBI Taxonomy" id="520838"/>
    <lineage>
        <taxon>Bacteria</taxon>
        <taxon>Pseudomonadati</taxon>
        <taxon>Pseudomonadota</taxon>
        <taxon>Alphaproteobacteria</taxon>
        <taxon>Hyphomicrobiales</taxon>
        <taxon>Rhizobiaceae</taxon>
        <taxon>Sinorhizobium/Ensifer group</taxon>
        <taxon>Sinorhizobium</taxon>
    </lineage>
</organism>